<protein>
    <recommendedName>
        <fullName evidence="6">NAD kinase</fullName>
        <ecNumber evidence="6">2.7.1.23</ecNumber>
    </recommendedName>
    <alternativeName>
        <fullName evidence="6">ATP-dependent NAD kinase</fullName>
    </alternativeName>
</protein>
<evidence type="ECO:0000256" key="4">
    <source>
        <dbReference type="ARBA" id="ARBA00023027"/>
    </source>
</evidence>
<comment type="subcellular location">
    <subcellularLocation>
        <location evidence="6">Cytoplasm</location>
    </subcellularLocation>
</comment>
<dbReference type="Pfam" id="PF01513">
    <property type="entry name" value="NAD_kinase"/>
    <property type="match status" value="1"/>
</dbReference>
<evidence type="ECO:0000256" key="1">
    <source>
        <dbReference type="ARBA" id="ARBA00022679"/>
    </source>
</evidence>
<keyword evidence="4 6" id="KW-0520">NAD</keyword>
<dbReference type="EMBL" id="LLXZ01000127">
    <property type="protein sequence ID" value="KRR04775.1"/>
    <property type="molecule type" value="Genomic_DNA"/>
</dbReference>
<keyword evidence="8" id="KW-1185">Reference proteome</keyword>
<reference evidence="7 8" key="1">
    <citation type="submission" date="2014-03" db="EMBL/GenBank/DDBJ databases">
        <title>Bradyrhizobium valentinum sp. nov., isolated from effective nodules of Lupinus mariae-josephae, a lupine endemic of basic-lime soils in Eastern Spain.</title>
        <authorList>
            <person name="Duran D."/>
            <person name="Rey L."/>
            <person name="Navarro A."/>
            <person name="Busquets A."/>
            <person name="Imperial J."/>
            <person name="Ruiz-Argueso T."/>
        </authorList>
    </citation>
    <scope>NUCLEOTIDE SEQUENCE [LARGE SCALE GENOMIC DNA]</scope>
    <source>
        <strain evidence="7 8">PAC68</strain>
    </source>
</reference>
<dbReference type="PANTHER" id="PTHR20275">
    <property type="entry name" value="NAD KINASE"/>
    <property type="match status" value="1"/>
</dbReference>
<comment type="function">
    <text evidence="6">Involved in the regulation of the intracellular balance of NAD and NADP, and is a key enzyme in the biosynthesis of NADP. Catalyzes specifically the phosphorylation on 2'-hydroxyl of the adenosine moiety of NAD to yield NADP.</text>
</comment>
<feature type="active site" description="Proton acceptor" evidence="6">
    <location>
        <position position="48"/>
    </location>
</feature>
<dbReference type="GO" id="GO:0003951">
    <property type="term" value="F:NAD+ kinase activity"/>
    <property type="evidence" value="ECO:0007669"/>
    <property type="project" value="UniProtKB-UniRule"/>
</dbReference>
<dbReference type="EC" id="2.7.1.23" evidence="6"/>
<accession>A0A0R3LA60</accession>
<keyword evidence="6" id="KW-0963">Cytoplasm</keyword>
<dbReference type="STRING" id="280332.CQ12_21215"/>
<dbReference type="InterPro" id="IPR002504">
    <property type="entry name" value="NADK"/>
</dbReference>
<evidence type="ECO:0000313" key="7">
    <source>
        <dbReference type="EMBL" id="KRR04775.1"/>
    </source>
</evidence>
<dbReference type="GO" id="GO:0019674">
    <property type="term" value="P:NAD+ metabolic process"/>
    <property type="evidence" value="ECO:0007669"/>
    <property type="project" value="InterPro"/>
</dbReference>
<proteinExistence type="inferred from homology"/>
<evidence type="ECO:0000256" key="6">
    <source>
        <dbReference type="HAMAP-Rule" id="MF_00361"/>
    </source>
</evidence>
<keyword evidence="1 6" id="KW-0808">Transferase</keyword>
<dbReference type="AlphaFoldDB" id="A0A0R3LA60"/>
<dbReference type="NCBIfam" id="NF003406">
    <property type="entry name" value="PRK04761.1"/>
    <property type="match status" value="1"/>
</dbReference>
<feature type="binding site" evidence="6">
    <location>
        <begin position="118"/>
        <end position="119"/>
    </location>
    <ligand>
        <name>NAD(+)</name>
        <dbReference type="ChEBI" id="CHEBI:57540"/>
    </ligand>
</feature>
<dbReference type="PANTHER" id="PTHR20275:SF0">
    <property type="entry name" value="NAD KINASE"/>
    <property type="match status" value="1"/>
</dbReference>
<feature type="binding site" evidence="6">
    <location>
        <begin position="159"/>
        <end position="164"/>
    </location>
    <ligand>
        <name>NAD(+)</name>
        <dbReference type="ChEBI" id="CHEBI:57540"/>
    </ligand>
</feature>
<dbReference type="Gene3D" id="3.40.50.10330">
    <property type="entry name" value="Probable inorganic polyphosphate/atp-NAD kinase, domain 1"/>
    <property type="match status" value="1"/>
</dbReference>
<name>A0A0R3LA60_9BRAD</name>
<comment type="catalytic activity">
    <reaction evidence="5 6">
        <text>NAD(+) + ATP = ADP + NADP(+) + H(+)</text>
        <dbReference type="Rhea" id="RHEA:18629"/>
        <dbReference type="ChEBI" id="CHEBI:15378"/>
        <dbReference type="ChEBI" id="CHEBI:30616"/>
        <dbReference type="ChEBI" id="CHEBI:57540"/>
        <dbReference type="ChEBI" id="CHEBI:58349"/>
        <dbReference type="ChEBI" id="CHEBI:456216"/>
        <dbReference type="EC" id="2.7.1.23"/>
    </reaction>
</comment>
<evidence type="ECO:0000313" key="8">
    <source>
        <dbReference type="Proteomes" id="UP000050863"/>
    </source>
</evidence>
<dbReference type="GO" id="GO:0046872">
    <property type="term" value="F:metal ion binding"/>
    <property type="evidence" value="ECO:0007669"/>
    <property type="project" value="UniProtKB-UniRule"/>
</dbReference>
<dbReference type="FunFam" id="2.60.200.30:FF:000031">
    <property type="entry name" value="Blr5515 protein"/>
    <property type="match status" value="1"/>
</dbReference>
<keyword evidence="6" id="KW-0547">Nucleotide-binding</keyword>
<comment type="similarity">
    <text evidence="6">Belongs to the NAD kinase family.</text>
</comment>
<feature type="binding site" evidence="6">
    <location>
        <position position="148"/>
    </location>
    <ligand>
        <name>NAD(+)</name>
        <dbReference type="ChEBI" id="CHEBI:57540"/>
    </ligand>
</feature>
<evidence type="ECO:0000256" key="5">
    <source>
        <dbReference type="ARBA" id="ARBA00047925"/>
    </source>
</evidence>
<dbReference type="InterPro" id="IPR016064">
    <property type="entry name" value="NAD/diacylglycerol_kinase_sf"/>
</dbReference>
<comment type="caution">
    <text evidence="7">The sequence shown here is derived from an EMBL/GenBank/DDBJ whole genome shotgun (WGS) entry which is preliminary data.</text>
</comment>
<dbReference type="GO" id="GO:0051287">
    <property type="term" value="F:NAD binding"/>
    <property type="evidence" value="ECO:0007669"/>
    <property type="project" value="UniProtKB-ARBA"/>
</dbReference>
<organism evidence="7 8">
    <name type="scientific">Bradyrhizobium jicamae</name>
    <dbReference type="NCBI Taxonomy" id="280332"/>
    <lineage>
        <taxon>Bacteria</taxon>
        <taxon>Pseudomonadati</taxon>
        <taxon>Pseudomonadota</taxon>
        <taxon>Alphaproteobacteria</taxon>
        <taxon>Hyphomicrobiales</taxon>
        <taxon>Nitrobacteraceae</taxon>
        <taxon>Bradyrhizobium</taxon>
    </lineage>
</organism>
<sequence>MATSKRYDRIAFVASASAEAQAALAQLTKLYGKHAAADADVVVALGGDGLMLQTLHTHMRSGKPIYGMHRGTVGFLMNEFTTHDLHTRLAAAKESLINPLLMRATDVHGAVHLHHAINEVALFRQTNQAAHLRILIDEHERMAELIADGILVATPAGSTAYNLSAQGPILPINAALLALTPISAFRPRRWRGALLPNSAFVVIEVLEGEKRPVAAAADHDDVRDVRRVEVLSDKTISMRMLFDPGHSLEERILREQFGS</sequence>
<keyword evidence="3 6" id="KW-0521">NADP</keyword>
<feature type="binding site" evidence="6">
    <location>
        <position position="156"/>
    </location>
    <ligand>
        <name>NAD(+)</name>
        <dbReference type="ChEBI" id="CHEBI:57540"/>
    </ligand>
</feature>
<dbReference type="GO" id="GO:0005737">
    <property type="term" value="C:cytoplasm"/>
    <property type="evidence" value="ECO:0007669"/>
    <property type="project" value="UniProtKB-SubCell"/>
</dbReference>
<dbReference type="RefSeq" id="WP_057837245.1">
    <property type="nucleotide sequence ID" value="NZ_LLXZ01000127.1"/>
</dbReference>
<dbReference type="InterPro" id="IPR017437">
    <property type="entry name" value="ATP-NAD_kinase_PpnK-typ_C"/>
</dbReference>
<dbReference type="Gene3D" id="2.60.200.30">
    <property type="entry name" value="Probable inorganic polyphosphate/atp-NAD kinase, domain 2"/>
    <property type="match status" value="1"/>
</dbReference>
<evidence type="ECO:0000256" key="2">
    <source>
        <dbReference type="ARBA" id="ARBA00022777"/>
    </source>
</evidence>
<evidence type="ECO:0000256" key="3">
    <source>
        <dbReference type="ARBA" id="ARBA00022857"/>
    </source>
</evidence>
<comment type="cofactor">
    <cofactor evidence="6">
        <name>a divalent metal cation</name>
        <dbReference type="ChEBI" id="CHEBI:60240"/>
    </cofactor>
</comment>
<dbReference type="OrthoDB" id="9774737at2"/>
<keyword evidence="6" id="KW-0067">ATP-binding</keyword>
<dbReference type="InterPro" id="IPR017438">
    <property type="entry name" value="ATP-NAD_kinase_N"/>
</dbReference>
<dbReference type="SUPFAM" id="SSF111331">
    <property type="entry name" value="NAD kinase/diacylglycerol kinase-like"/>
    <property type="match status" value="1"/>
</dbReference>
<dbReference type="GO" id="GO:0005524">
    <property type="term" value="F:ATP binding"/>
    <property type="evidence" value="ECO:0007669"/>
    <property type="project" value="UniProtKB-KW"/>
</dbReference>
<comment type="caution">
    <text evidence="6">Lacks conserved residue(s) required for the propagation of feature annotation.</text>
</comment>
<dbReference type="Proteomes" id="UP000050863">
    <property type="component" value="Unassembled WGS sequence"/>
</dbReference>
<dbReference type="Pfam" id="PF20143">
    <property type="entry name" value="NAD_kinase_C"/>
    <property type="match status" value="1"/>
</dbReference>
<dbReference type="GO" id="GO:0006741">
    <property type="term" value="P:NADP+ biosynthetic process"/>
    <property type="evidence" value="ECO:0007669"/>
    <property type="project" value="UniProtKB-UniRule"/>
</dbReference>
<gene>
    <name evidence="7" type="primary">ppnK</name>
    <name evidence="6" type="synonym">nadK</name>
    <name evidence="7" type="ORF">CQ12_21215</name>
</gene>
<keyword evidence="2 6" id="KW-0418">Kinase</keyword>
<feature type="binding site" evidence="6">
    <location>
        <begin position="48"/>
        <end position="49"/>
    </location>
    <ligand>
        <name>NAD(+)</name>
        <dbReference type="ChEBI" id="CHEBI:57540"/>
    </ligand>
</feature>
<dbReference type="HAMAP" id="MF_00361">
    <property type="entry name" value="NAD_kinase"/>
    <property type="match status" value="1"/>
</dbReference>